<reference evidence="3 4" key="1">
    <citation type="submission" date="2016-05" db="EMBL/GenBank/DDBJ databases">
        <title>Genome sequencing reveals origins of a unique bacterial endosymbiosis in the earliest lineages of terrestrial Fungi.</title>
        <authorList>
            <consortium name="DOE Joint Genome Institute"/>
            <person name="Uehling J."/>
            <person name="Gryganskyi A."/>
            <person name="Hameed K."/>
            <person name="Tschaplinski T."/>
            <person name="Misztal P."/>
            <person name="Wu S."/>
            <person name="Desiro A."/>
            <person name="Vande Pol N."/>
            <person name="Du Z.-Y."/>
            <person name="Zienkiewicz A."/>
            <person name="Zienkiewicz K."/>
            <person name="Morin E."/>
            <person name="Tisserant E."/>
            <person name="Splivallo R."/>
            <person name="Hainaut M."/>
            <person name="Henrissat B."/>
            <person name="Ohm R."/>
            <person name="Kuo A."/>
            <person name="Yan J."/>
            <person name="Lipzen A."/>
            <person name="Nolan M."/>
            <person name="Labutti K."/>
            <person name="Barry K."/>
            <person name="Goldstein A."/>
            <person name="Labbe J."/>
            <person name="Schadt C."/>
            <person name="Tuskan G."/>
            <person name="Grigoriev I."/>
            <person name="Martin F."/>
            <person name="Vilgalys R."/>
            <person name="Bonito G."/>
        </authorList>
    </citation>
    <scope>NUCLEOTIDE SEQUENCE [LARGE SCALE GENOMIC DNA]</scope>
    <source>
        <strain evidence="3 4">AG-77</strain>
    </source>
</reference>
<dbReference type="Proteomes" id="UP000078512">
    <property type="component" value="Unassembled WGS sequence"/>
</dbReference>
<evidence type="ECO:0000256" key="2">
    <source>
        <dbReference type="SAM" id="SignalP"/>
    </source>
</evidence>
<accession>A0A197KEH1</accession>
<protein>
    <submittedName>
        <fullName evidence="3">Uncharacterized protein</fullName>
    </submittedName>
</protein>
<feature type="signal peptide" evidence="2">
    <location>
        <begin position="1"/>
        <end position="15"/>
    </location>
</feature>
<keyword evidence="1" id="KW-1133">Transmembrane helix</keyword>
<feature type="transmembrane region" description="Helical" evidence="1">
    <location>
        <begin position="21"/>
        <end position="41"/>
    </location>
</feature>
<proteinExistence type="predicted"/>
<organism evidence="3 4">
    <name type="scientific">Linnemannia elongata AG-77</name>
    <dbReference type="NCBI Taxonomy" id="1314771"/>
    <lineage>
        <taxon>Eukaryota</taxon>
        <taxon>Fungi</taxon>
        <taxon>Fungi incertae sedis</taxon>
        <taxon>Mucoromycota</taxon>
        <taxon>Mortierellomycotina</taxon>
        <taxon>Mortierellomycetes</taxon>
        <taxon>Mortierellales</taxon>
        <taxon>Mortierellaceae</taxon>
        <taxon>Linnemannia</taxon>
    </lineage>
</organism>
<name>A0A197KEH1_9FUNG</name>
<sequence length="88" mass="10259">MVGLAVHLMLVRVLAKQPTAHIRHCCFALFSSLFCYYPPFYLPLSCLLRFLLLFHSSLPFLFSFLLPLPKYTPPPPFRHFTSRPPSRH</sequence>
<keyword evidence="2" id="KW-0732">Signal</keyword>
<feature type="chain" id="PRO_5012972421" evidence="2">
    <location>
        <begin position="16"/>
        <end position="88"/>
    </location>
</feature>
<keyword evidence="4" id="KW-1185">Reference proteome</keyword>
<gene>
    <name evidence="3" type="ORF">K457DRAFT_581773</name>
</gene>
<dbReference type="EMBL" id="KV442014">
    <property type="protein sequence ID" value="OAQ35568.1"/>
    <property type="molecule type" value="Genomic_DNA"/>
</dbReference>
<keyword evidence="1" id="KW-0472">Membrane</keyword>
<evidence type="ECO:0000256" key="1">
    <source>
        <dbReference type="SAM" id="Phobius"/>
    </source>
</evidence>
<feature type="transmembrane region" description="Helical" evidence="1">
    <location>
        <begin position="47"/>
        <end position="68"/>
    </location>
</feature>
<evidence type="ECO:0000313" key="3">
    <source>
        <dbReference type="EMBL" id="OAQ35568.1"/>
    </source>
</evidence>
<dbReference type="AlphaFoldDB" id="A0A197KEH1"/>
<keyword evidence="1" id="KW-0812">Transmembrane</keyword>
<evidence type="ECO:0000313" key="4">
    <source>
        <dbReference type="Proteomes" id="UP000078512"/>
    </source>
</evidence>